<dbReference type="InterPro" id="IPR036291">
    <property type="entry name" value="NAD(P)-bd_dom_sf"/>
</dbReference>
<feature type="compositionally biased region" description="Low complexity" evidence="3">
    <location>
        <begin position="126"/>
        <end position="138"/>
    </location>
</feature>
<feature type="region of interest" description="Disordered" evidence="3">
    <location>
        <begin position="126"/>
        <end position="153"/>
    </location>
</feature>
<dbReference type="Gene3D" id="3.40.50.720">
    <property type="entry name" value="NAD(P)-binding Rossmann-like Domain"/>
    <property type="match status" value="1"/>
</dbReference>
<gene>
    <name evidence="4" type="ORF">CB5_LOCUS1812</name>
</gene>
<comment type="similarity">
    <text evidence="1">Belongs to the short-chain dehydrogenases/reductases (SDR) family.</text>
</comment>
<sequence length="153" mass="15931">MAAAPSPPAAARSPPARWPSPWRRTHPPSTPPRPPPRPPWPLLPPNNAGVGCTGPLAELSLAAVRHAWEVNALGQLRLVRAVAAHMAARRSGLVVNVGSVVGRVATPWAGAYCASKAAAHAATDALPSSSAPSESTSSRWCPGQCARERGRLR</sequence>
<dbReference type="InterPro" id="IPR002347">
    <property type="entry name" value="SDR_fam"/>
</dbReference>
<proteinExistence type="inferred from homology"/>
<feature type="region of interest" description="Disordered" evidence="3">
    <location>
        <begin position="1"/>
        <end position="46"/>
    </location>
</feature>
<organism evidence="4">
    <name type="scientific">Ananas comosus var. bracteatus</name>
    <name type="common">red pineapple</name>
    <dbReference type="NCBI Taxonomy" id="296719"/>
    <lineage>
        <taxon>Eukaryota</taxon>
        <taxon>Viridiplantae</taxon>
        <taxon>Streptophyta</taxon>
        <taxon>Embryophyta</taxon>
        <taxon>Tracheophyta</taxon>
        <taxon>Spermatophyta</taxon>
        <taxon>Magnoliopsida</taxon>
        <taxon>Liliopsida</taxon>
        <taxon>Poales</taxon>
        <taxon>Bromeliaceae</taxon>
        <taxon>Bromelioideae</taxon>
        <taxon>Ananas</taxon>
    </lineage>
</organism>
<dbReference type="AlphaFoldDB" id="A0A6V7NJ24"/>
<accession>A0A6V7NJ24</accession>
<reference evidence="4" key="1">
    <citation type="submission" date="2020-07" db="EMBL/GenBank/DDBJ databases">
        <authorList>
            <person name="Lin J."/>
        </authorList>
    </citation>
    <scope>NUCLEOTIDE SEQUENCE</scope>
</reference>
<evidence type="ECO:0000256" key="3">
    <source>
        <dbReference type="SAM" id="MobiDB-lite"/>
    </source>
</evidence>
<keyword evidence="2" id="KW-0560">Oxidoreductase</keyword>
<dbReference type="PANTHER" id="PTHR44169">
    <property type="entry name" value="NADPH-DEPENDENT 1-ACYLDIHYDROXYACETONE PHOSPHATE REDUCTASE"/>
    <property type="match status" value="1"/>
</dbReference>
<evidence type="ECO:0000313" key="4">
    <source>
        <dbReference type="EMBL" id="CAD1818601.1"/>
    </source>
</evidence>
<dbReference type="EMBL" id="LR862139">
    <property type="protein sequence ID" value="CAD1818601.1"/>
    <property type="molecule type" value="Genomic_DNA"/>
</dbReference>
<feature type="compositionally biased region" description="Pro residues" evidence="3">
    <location>
        <begin position="28"/>
        <end position="44"/>
    </location>
</feature>
<evidence type="ECO:0000256" key="2">
    <source>
        <dbReference type="ARBA" id="ARBA00023002"/>
    </source>
</evidence>
<feature type="compositionally biased region" description="Low complexity" evidence="3">
    <location>
        <begin position="9"/>
        <end position="22"/>
    </location>
</feature>
<protein>
    <submittedName>
        <fullName evidence="4">Uncharacterized protein</fullName>
    </submittedName>
</protein>
<dbReference type="GO" id="GO:0016491">
    <property type="term" value="F:oxidoreductase activity"/>
    <property type="evidence" value="ECO:0007669"/>
    <property type="project" value="UniProtKB-KW"/>
</dbReference>
<evidence type="ECO:0000256" key="1">
    <source>
        <dbReference type="ARBA" id="ARBA00006484"/>
    </source>
</evidence>
<dbReference type="Pfam" id="PF00106">
    <property type="entry name" value="adh_short"/>
    <property type="match status" value="1"/>
</dbReference>
<dbReference type="GO" id="GO:0005783">
    <property type="term" value="C:endoplasmic reticulum"/>
    <property type="evidence" value="ECO:0007669"/>
    <property type="project" value="TreeGrafter"/>
</dbReference>
<dbReference type="PANTHER" id="PTHR44169:SF5">
    <property type="entry name" value="ENOYL-(ACYL CARRIER) REDUCTASE"/>
    <property type="match status" value="1"/>
</dbReference>
<dbReference type="SUPFAM" id="SSF51735">
    <property type="entry name" value="NAD(P)-binding Rossmann-fold domains"/>
    <property type="match status" value="1"/>
</dbReference>
<name>A0A6V7NJ24_ANACO</name>